<evidence type="ECO:0000313" key="8">
    <source>
        <dbReference type="Proteomes" id="UP000186795"/>
    </source>
</evidence>
<dbReference type="InterPro" id="IPR000515">
    <property type="entry name" value="MetI-like"/>
</dbReference>
<evidence type="ECO:0000313" key="7">
    <source>
        <dbReference type="EMBL" id="SIS95378.1"/>
    </source>
</evidence>
<keyword evidence="4 6" id="KW-1133">Transmembrane helix</keyword>
<dbReference type="SUPFAM" id="SSF161098">
    <property type="entry name" value="MetI-like"/>
    <property type="match status" value="1"/>
</dbReference>
<keyword evidence="3 6" id="KW-0812">Transmembrane</keyword>
<keyword evidence="8" id="KW-1185">Reference proteome</keyword>
<dbReference type="AlphaFoldDB" id="A0A1N7NAV1"/>
<name>A0A1N7NAV1_9BACL</name>
<accession>A0A1N7NAV1</accession>
<dbReference type="EMBL" id="FTOD01000008">
    <property type="protein sequence ID" value="SIS95378.1"/>
    <property type="molecule type" value="Genomic_DNA"/>
</dbReference>
<dbReference type="InterPro" id="IPR035906">
    <property type="entry name" value="MetI-like_sf"/>
</dbReference>
<evidence type="ECO:0000256" key="6">
    <source>
        <dbReference type="SAM" id="Phobius"/>
    </source>
</evidence>
<comment type="subcellular location">
    <subcellularLocation>
        <location evidence="1">Membrane</location>
        <topology evidence="1">Multi-pass membrane protein</topology>
    </subcellularLocation>
</comment>
<dbReference type="OrthoDB" id="9814383at2"/>
<sequence>MIKNGKVPLSLGIGVLLFTFFLILALAGPVLAPWPIQKEDEDPVHFVGRGEDWDVIVAPAEPDGEHWFGTDKLGRDVLSLMLHGLRYTLFVSAAIAGLRLVVGTWLGLYGGMSDKGFRWLEGLGWLGKIPVIILLYFLMMRISIGSQLPVVELILLQSLLMVMLGIPVVATHVMNKVRQYRKRLSVTVSQQMGASRGWLIRKHMFPLLKEDLGVLLVHEMILVLNLIGQLSLFHIFLGGTDTRMGEGAEYYSMTHEWLGLLGQGRSAIYTFPWLVLFPLLSYILLVFSLYLISIGLEQKRERLYNRHPHL</sequence>
<evidence type="ECO:0000256" key="5">
    <source>
        <dbReference type="ARBA" id="ARBA00023136"/>
    </source>
</evidence>
<keyword evidence="5 6" id="KW-0472">Membrane</keyword>
<dbReference type="GO" id="GO:0016020">
    <property type="term" value="C:membrane"/>
    <property type="evidence" value="ECO:0007669"/>
    <property type="project" value="UniProtKB-SubCell"/>
</dbReference>
<feature type="transmembrane region" description="Helical" evidence="6">
    <location>
        <begin position="154"/>
        <end position="174"/>
    </location>
</feature>
<protein>
    <submittedName>
        <fullName evidence="7">Peptide/nickel transport system permease protein</fullName>
    </submittedName>
</protein>
<evidence type="ECO:0000256" key="2">
    <source>
        <dbReference type="ARBA" id="ARBA00022448"/>
    </source>
</evidence>
<evidence type="ECO:0000256" key="1">
    <source>
        <dbReference type="ARBA" id="ARBA00004141"/>
    </source>
</evidence>
<dbReference type="PANTHER" id="PTHR43839">
    <property type="entry name" value="OPPC IN A BINDING PROTEIN-DEPENDENT TRANSPORT SYSTEM"/>
    <property type="match status" value="1"/>
</dbReference>
<dbReference type="CDD" id="cd06261">
    <property type="entry name" value="TM_PBP2"/>
    <property type="match status" value="1"/>
</dbReference>
<proteinExistence type="predicted"/>
<keyword evidence="2" id="KW-0813">Transport</keyword>
<feature type="transmembrane region" description="Helical" evidence="6">
    <location>
        <begin position="212"/>
        <end position="237"/>
    </location>
</feature>
<feature type="transmembrane region" description="Helical" evidence="6">
    <location>
        <begin position="122"/>
        <end position="142"/>
    </location>
</feature>
<dbReference type="Proteomes" id="UP000186795">
    <property type="component" value="Unassembled WGS sequence"/>
</dbReference>
<gene>
    <name evidence="7" type="ORF">SAMN05421790_10887</name>
</gene>
<feature type="transmembrane region" description="Helical" evidence="6">
    <location>
        <begin position="7"/>
        <end position="32"/>
    </location>
</feature>
<evidence type="ECO:0000256" key="4">
    <source>
        <dbReference type="ARBA" id="ARBA00022989"/>
    </source>
</evidence>
<dbReference type="Gene3D" id="1.10.3720.10">
    <property type="entry name" value="MetI-like"/>
    <property type="match status" value="1"/>
</dbReference>
<dbReference type="PANTHER" id="PTHR43839:SF3">
    <property type="entry name" value="OLIGOPEPTIDE ABC TRANSPORTER, PERMEASE PROTEIN"/>
    <property type="match status" value="1"/>
</dbReference>
<feature type="transmembrane region" description="Helical" evidence="6">
    <location>
        <begin position="267"/>
        <end position="292"/>
    </location>
</feature>
<reference evidence="8" key="1">
    <citation type="submission" date="2017-01" db="EMBL/GenBank/DDBJ databases">
        <authorList>
            <person name="Varghese N."/>
            <person name="Submissions S."/>
        </authorList>
    </citation>
    <scope>NUCLEOTIDE SEQUENCE [LARGE SCALE GENOMIC DNA]</scope>
    <source>
        <strain evidence="8">DSM 45196</strain>
    </source>
</reference>
<dbReference type="RefSeq" id="WP_084190141.1">
    <property type="nucleotide sequence ID" value="NZ_CP048103.1"/>
</dbReference>
<dbReference type="GO" id="GO:0055085">
    <property type="term" value="P:transmembrane transport"/>
    <property type="evidence" value="ECO:0007669"/>
    <property type="project" value="InterPro"/>
</dbReference>
<evidence type="ECO:0000256" key="3">
    <source>
        <dbReference type="ARBA" id="ARBA00022692"/>
    </source>
</evidence>
<organism evidence="7 8">
    <name type="scientific">Kroppenstedtia eburnea</name>
    <dbReference type="NCBI Taxonomy" id="714067"/>
    <lineage>
        <taxon>Bacteria</taxon>
        <taxon>Bacillati</taxon>
        <taxon>Bacillota</taxon>
        <taxon>Bacilli</taxon>
        <taxon>Bacillales</taxon>
        <taxon>Thermoactinomycetaceae</taxon>
        <taxon>Kroppenstedtia</taxon>
    </lineage>
</organism>
<feature type="transmembrane region" description="Helical" evidence="6">
    <location>
        <begin position="87"/>
        <end position="110"/>
    </location>
</feature>